<sequence>MLKHSLELLSAVDKPVGQELLPPPIIAPLGLAARFAKAFKAPAPAAAPKAMPPEESIASR</sequence>
<proteinExistence type="predicted"/>
<evidence type="ECO:0000313" key="1">
    <source>
        <dbReference type="EMBL" id="OWP03114.1"/>
    </source>
</evidence>
<name>A0A218Z5Y1_9HELO</name>
<dbReference type="InParanoid" id="A0A218Z5Y1"/>
<accession>A0A218Z5Y1</accession>
<comment type="caution">
    <text evidence="1">The sequence shown here is derived from an EMBL/GenBank/DDBJ whole genome shotgun (WGS) entry which is preliminary data.</text>
</comment>
<organism evidence="1 2">
    <name type="scientific">Diplocarpon coronariae</name>
    <dbReference type="NCBI Taxonomy" id="2795749"/>
    <lineage>
        <taxon>Eukaryota</taxon>
        <taxon>Fungi</taxon>
        <taxon>Dikarya</taxon>
        <taxon>Ascomycota</taxon>
        <taxon>Pezizomycotina</taxon>
        <taxon>Leotiomycetes</taxon>
        <taxon>Helotiales</taxon>
        <taxon>Drepanopezizaceae</taxon>
        <taxon>Diplocarpon</taxon>
    </lineage>
</organism>
<protein>
    <submittedName>
        <fullName evidence="1">Uncharacterized protein</fullName>
    </submittedName>
</protein>
<dbReference type="AlphaFoldDB" id="A0A218Z5Y1"/>
<keyword evidence="2" id="KW-1185">Reference proteome</keyword>
<dbReference type="EMBL" id="MZNU01000198">
    <property type="protein sequence ID" value="OWP03114.1"/>
    <property type="molecule type" value="Genomic_DNA"/>
</dbReference>
<reference evidence="1 2" key="1">
    <citation type="submission" date="2017-04" db="EMBL/GenBank/DDBJ databases">
        <title>Draft genome sequence of Marssonina coronaria NL1: causal agent of apple blotch.</title>
        <authorList>
            <person name="Cheng Q."/>
        </authorList>
    </citation>
    <scope>NUCLEOTIDE SEQUENCE [LARGE SCALE GENOMIC DNA]</scope>
    <source>
        <strain evidence="1 2">NL1</strain>
    </source>
</reference>
<gene>
    <name evidence="1" type="ORF">B2J93_3079</name>
</gene>
<evidence type="ECO:0000313" key="2">
    <source>
        <dbReference type="Proteomes" id="UP000242519"/>
    </source>
</evidence>
<dbReference type="Proteomes" id="UP000242519">
    <property type="component" value="Unassembled WGS sequence"/>
</dbReference>